<evidence type="ECO:0000313" key="7">
    <source>
        <dbReference type="Proteomes" id="UP001186944"/>
    </source>
</evidence>
<name>A0AA88Y7H8_PINIB</name>
<keyword evidence="3" id="KW-0472">Membrane</keyword>
<dbReference type="InterPro" id="IPR027805">
    <property type="entry name" value="Transposase_HTH_dom"/>
</dbReference>
<dbReference type="PANTHER" id="PTHR23080">
    <property type="entry name" value="THAP DOMAIN PROTEIN"/>
    <property type="match status" value="1"/>
</dbReference>
<organism evidence="6 7">
    <name type="scientific">Pinctada imbricata</name>
    <name type="common">Atlantic pearl-oyster</name>
    <name type="synonym">Pinctada martensii</name>
    <dbReference type="NCBI Taxonomy" id="66713"/>
    <lineage>
        <taxon>Eukaryota</taxon>
        <taxon>Metazoa</taxon>
        <taxon>Spiralia</taxon>
        <taxon>Lophotrochozoa</taxon>
        <taxon>Mollusca</taxon>
        <taxon>Bivalvia</taxon>
        <taxon>Autobranchia</taxon>
        <taxon>Pteriomorphia</taxon>
        <taxon>Pterioida</taxon>
        <taxon>Pterioidea</taxon>
        <taxon>Pteriidae</taxon>
        <taxon>Pinctada</taxon>
    </lineage>
</organism>
<evidence type="ECO:0000259" key="4">
    <source>
        <dbReference type="Pfam" id="PF13359"/>
    </source>
</evidence>
<evidence type="ECO:0000259" key="5">
    <source>
        <dbReference type="Pfam" id="PF13613"/>
    </source>
</evidence>
<dbReference type="Pfam" id="PF13359">
    <property type="entry name" value="DDE_Tnp_4"/>
    <property type="match status" value="1"/>
</dbReference>
<reference evidence="6" key="1">
    <citation type="submission" date="2019-08" db="EMBL/GenBank/DDBJ databases">
        <title>The improved chromosome-level genome for the pearl oyster Pinctada fucata martensii using PacBio sequencing and Hi-C.</title>
        <authorList>
            <person name="Zheng Z."/>
        </authorList>
    </citation>
    <scope>NUCLEOTIDE SEQUENCE</scope>
    <source>
        <strain evidence="6">ZZ-2019</strain>
        <tissue evidence="6">Adductor muscle</tissue>
    </source>
</reference>
<evidence type="ECO:0008006" key="8">
    <source>
        <dbReference type="Google" id="ProtNLM"/>
    </source>
</evidence>
<comment type="caution">
    <text evidence="6">The sequence shown here is derived from an EMBL/GenBank/DDBJ whole genome shotgun (WGS) entry which is preliminary data.</text>
</comment>
<dbReference type="EMBL" id="VSWD01000006">
    <property type="protein sequence ID" value="KAK3100076.1"/>
    <property type="molecule type" value="Genomic_DNA"/>
</dbReference>
<evidence type="ECO:0000256" key="3">
    <source>
        <dbReference type="SAM" id="Phobius"/>
    </source>
</evidence>
<comment type="cofactor">
    <cofactor evidence="1">
        <name>a divalent metal cation</name>
        <dbReference type="ChEBI" id="CHEBI:60240"/>
    </cofactor>
</comment>
<sequence length="403" mass="46488">MIEADESRARTEQRHKSFSIESHSGYCATAFGDHNVITSTKEARSYPDIQAEDIIMEDTNIKFQSDKENQTDICEIIQENASLRQKLKQREDELRKHKWDHRKIKDNDAATKFYTGLPAFALFLWLFNFLRPKAERMSYWTGSKINEERSRFRTSALSLIDQMFSVLMRIRLGLYVQDVADRFCISTATYSKYFNTWIALLHVELKAMNPFPSRAKVDQTMPDSFKKKYPSVRTIIDCTEIFIQRSSSIINQSITFSNYKHHTTIKFLVGITPSGVISFVSEGWGGRVSDRALTMESGFIELLDENDSVMADKGFTIKDLLEKKKCHLNIPPFRGQTSQFSTNQVFETQEIAELRIHVERSIGRVKNFHILQGVMPISLAPNATKIFQVCCWLSNFDVPLVKN</sequence>
<keyword evidence="3" id="KW-0812">Transmembrane</keyword>
<protein>
    <recommendedName>
        <fullName evidence="8">DDE Tnp4 domain-containing protein</fullName>
    </recommendedName>
</protein>
<feature type="transmembrane region" description="Helical" evidence="3">
    <location>
        <begin position="113"/>
        <end position="130"/>
    </location>
</feature>
<keyword evidence="2" id="KW-0479">Metal-binding</keyword>
<evidence type="ECO:0000256" key="2">
    <source>
        <dbReference type="ARBA" id="ARBA00022723"/>
    </source>
</evidence>
<evidence type="ECO:0000256" key="1">
    <source>
        <dbReference type="ARBA" id="ARBA00001968"/>
    </source>
</evidence>
<accession>A0AA88Y7H8</accession>
<evidence type="ECO:0000313" key="6">
    <source>
        <dbReference type="EMBL" id="KAK3100076.1"/>
    </source>
</evidence>
<dbReference type="Pfam" id="PF13613">
    <property type="entry name" value="HTH_Tnp_4"/>
    <property type="match status" value="1"/>
</dbReference>
<feature type="domain" description="DDE Tnp4" evidence="4">
    <location>
        <begin position="236"/>
        <end position="395"/>
    </location>
</feature>
<dbReference type="AlphaFoldDB" id="A0AA88Y7H8"/>
<dbReference type="InterPro" id="IPR027806">
    <property type="entry name" value="HARBI1_dom"/>
</dbReference>
<gene>
    <name evidence="6" type="ORF">FSP39_014358</name>
</gene>
<proteinExistence type="predicted"/>
<keyword evidence="7" id="KW-1185">Reference proteome</keyword>
<keyword evidence="3" id="KW-1133">Transmembrane helix</keyword>
<dbReference type="GO" id="GO:0046872">
    <property type="term" value="F:metal ion binding"/>
    <property type="evidence" value="ECO:0007669"/>
    <property type="project" value="UniProtKB-KW"/>
</dbReference>
<dbReference type="Proteomes" id="UP001186944">
    <property type="component" value="Unassembled WGS sequence"/>
</dbReference>
<feature type="domain" description="Transposase Helix-turn-helix" evidence="5">
    <location>
        <begin position="156"/>
        <end position="206"/>
    </location>
</feature>